<dbReference type="AlphaFoldDB" id="A0A915JBV5"/>
<dbReference type="GO" id="GO:0030041">
    <property type="term" value="P:actin filament polymerization"/>
    <property type="evidence" value="ECO:0007669"/>
    <property type="project" value="TreeGrafter"/>
</dbReference>
<dbReference type="PANTHER" id="PTHR15691:SF6">
    <property type="entry name" value="WASH COMPLEX SUBUNIT 5"/>
    <property type="match status" value="1"/>
</dbReference>
<dbReference type="Pfam" id="PF10266">
    <property type="entry name" value="Strumpellin"/>
    <property type="match status" value="1"/>
</dbReference>
<protein>
    <submittedName>
        <fullName evidence="3">MutS-like protein</fullName>
    </submittedName>
</protein>
<dbReference type="Proteomes" id="UP000887565">
    <property type="component" value="Unplaced"/>
</dbReference>
<dbReference type="GO" id="GO:0140285">
    <property type="term" value="P:endosome fission"/>
    <property type="evidence" value="ECO:0007669"/>
    <property type="project" value="TreeGrafter"/>
</dbReference>
<evidence type="ECO:0000313" key="3">
    <source>
        <dbReference type="WBParaSite" id="nRc.2.0.1.t23959-RA"/>
    </source>
</evidence>
<proteinExistence type="inferred from homology"/>
<dbReference type="GO" id="GO:0071203">
    <property type="term" value="C:WASH complex"/>
    <property type="evidence" value="ECO:0007669"/>
    <property type="project" value="InterPro"/>
</dbReference>
<reference evidence="3" key="1">
    <citation type="submission" date="2022-11" db="UniProtKB">
        <authorList>
            <consortium name="WormBaseParasite"/>
        </authorList>
    </citation>
    <scope>IDENTIFICATION</scope>
</reference>
<dbReference type="GO" id="GO:0005768">
    <property type="term" value="C:endosome"/>
    <property type="evidence" value="ECO:0007669"/>
    <property type="project" value="TreeGrafter"/>
</dbReference>
<dbReference type="InterPro" id="IPR019393">
    <property type="entry name" value="WASH_strumpellin"/>
</dbReference>
<dbReference type="GO" id="GO:0007032">
    <property type="term" value="P:endosome organization"/>
    <property type="evidence" value="ECO:0007669"/>
    <property type="project" value="TreeGrafter"/>
</dbReference>
<sequence>SILYLGKNNPKQVYSLKDLTLPVVSQEICSGLLCRQRMIIPDFLAADNICGQTLLKLVSRGNAIITELLRLSDFIPTIFKFDQPSLSNKYSEILFDFSYFKAIDQLDSLIQEN</sequence>
<dbReference type="GO" id="GO:0051125">
    <property type="term" value="P:regulation of actin nucleation"/>
    <property type="evidence" value="ECO:0007669"/>
    <property type="project" value="TreeGrafter"/>
</dbReference>
<evidence type="ECO:0000313" key="2">
    <source>
        <dbReference type="Proteomes" id="UP000887565"/>
    </source>
</evidence>
<comment type="similarity">
    <text evidence="1">Belongs to the strumpellin family.</text>
</comment>
<keyword evidence="2" id="KW-1185">Reference proteome</keyword>
<dbReference type="WBParaSite" id="nRc.2.0.1.t23959-RA">
    <property type="protein sequence ID" value="nRc.2.0.1.t23959-RA"/>
    <property type="gene ID" value="nRc.2.0.1.g23959"/>
</dbReference>
<organism evidence="2 3">
    <name type="scientific">Romanomermis culicivorax</name>
    <name type="common">Nematode worm</name>
    <dbReference type="NCBI Taxonomy" id="13658"/>
    <lineage>
        <taxon>Eukaryota</taxon>
        <taxon>Metazoa</taxon>
        <taxon>Ecdysozoa</taxon>
        <taxon>Nematoda</taxon>
        <taxon>Enoplea</taxon>
        <taxon>Dorylaimia</taxon>
        <taxon>Mermithida</taxon>
        <taxon>Mermithoidea</taxon>
        <taxon>Mermithidae</taxon>
        <taxon>Romanomermis</taxon>
    </lineage>
</organism>
<name>A0A915JBV5_ROMCU</name>
<evidence type="ECO:0000256" key="1">
    <source>
        <dbReference type="ARBA" id="ARBA00006224"/>
    </source>
</evidence>
<dbReference type="PANTHER" id="PTHR15691">
    <property type="entry name" value="WASH COMPLEX SUBUNIT 5"/>
    <property type="match status" value="1"/>
</dbReference>
<accession>A0A915JBV5</accession>